<evidence type="ECO:0000313" key="2">
    <source>
        <dbReference type="Proteomes" id="UP001152795"/>
    </source>
</evidence>
<protein>
    <submittedName>
        <fullName evidence="1">Uncharacterized protein</fullName>
    </submittedName>
</protein>
<dbReference type="EMBL" id="CACRXK020021742">
    <property type="protein sequence ID" value="CAB4036149.1"/>
    <property type="molecule type" value="Genomic_DNA"/>
</dbReference>
<reference evidence="1" key="1">
    <citation type="submission" date="2020-04" db="EMBL/GenBank/DDBJ databases">
        <authorList>
            <person name="Alioto T."/>
            <person name="Alioto T."/>
            <person name="Gomez Garrido J."/>
        </authorList>
    </citation>
    <scope>NUCLEOTIDE SEQUENCE</scope>
    <source>
        <strain evidence="1">A484AB</strain>
    </source>
</reference>
<dbReference type="AlphaFoldDB" id="A0A6S7LP11"/>
<name>A0A6S7LP11_PARCT</name>
<gene>
    <name evidence="1" type="ORF">PACLA_8A009726</name>
</gene>
<proteinExistence type="predicted"/>
<sequence length="353" mass="39829">MKLNIELLQSRTDALQSLANAQQVCSPITDCLRNIEILRQELSEEREITQKIEFVFKVFKGENLNVDAFGGQNCKSEPKVTNKEIPKRDETIPEFQCTEDSPEEISLIINNKPNYEADEYSVNAMYDKSPITPEFSVIAPVSESTCIALHKPTKKTREPITQSRRPVWLSKLPLINCPESILNHTDNNLTRSRKSEYKVANKESPKRDEIIPEFQCTEDSPEEISLIINNKPNYEADEYSLNANYDKSSITPEFKCVEASLENSCLIVDTILNSESKPKTVRKQSFAVVPTLPKSIKGRSKSKPNFFQKQSFKPVSVTAPISESTCIALHKPTKQTREPIIQSKGLSGYPGCP</sequence>
<organism evidence="1 2">
    <name type="scientific">Paramuricea clavata</name>
    <name type="common">Red gorgonian</name>
    <name type="synonym">Violescent sea-whip</name>
    <dbReference type="NCBI Taxonomy" id="317549"/>
    <lineage>
        <taxon>Eukaryota</taxon>
        <taxon>Metazoa</taxon>
        <taxon>Cnidaria</taxon>
        <taxon>Anthozoa</taxon>
        <taxon>Octocorallia</taxon>
        <taxon>Malacalcyonacea</taxon>
        <taxon>Plexauridae</taxon>
        <taxon>Paramuricea</taxon>
    </lineage>
</organism>
<keyword evidence="2" id="KW-1185">Reference proteome</keyword>
<comment type="caution">
    <text evidence="1">The sequence shown here is derived from an EMBL/GenBank/DDBJ whole genome shotgun (WGS) entry which is preliminary data.</text>
</comment>
<evidence type="ECO:0000313" key="1">
    <source>
        <dbReference type="EMBL" id="CAB4036149.1"/>
    </source>
</evidence>
<accession>A0A6S7LP11</accession>
<dbReference type="Proteomes" id="UP001152795">
    <property type="component" value="Unassembled WGS sequence"/>
</dbReference>